<evidence type="ECO:0000313" key="3">
    <source>
        <dbReference type="Proteomes" id="UP000230935"/>
    </source>
</evidence>
<proteinExistence type="predicted"/>
<comment type="caution">
    <text evidence="2">The sequence shown here is derived from an EMBL/GenBank/DDBJ whole genome shotgun (WGS) entry which is preliminary data.</text>
</comment>
<feature type="region of interest" description="Disordered" evidence="1">
    <location>
        <begin position="167"/>
        <end position="186"/>
    </location>
</feature>
<dbReference type="EMBL" id="PEZZ01000049">
    <property type="protein sequence ID" value="PIS04581.1"/>
    <property type="molecule type" value="Genomic_DNA"/>
</dbReference>
<gene>
    <name evidence="2" type="ORF">COT81_05795</name>
</gene>
<sequence>MLSEIPGPSPEDTSQHSFEGESDDVLDLKMSKAILAAILRKKAVNERQEGDGGSAQEYDQKAAMIESELEAFDPSQLTGELKQDFEEAFAAIGGNYFLIENYGSPVEHDSNVQDNELDAQPHEEKGGDDKESFLKSDPVIKKLCPNCYIGNLPDSNFCANCGNAFNPESETEDEEDEREDEMSKKIENTQSVDELVEVVSRIDRIPTSDPSAKDGYFSGREIADQIVRVREERDRPGAIAGGIYRTLPRAFGIRTKTAEFLNPELLPKE</sequence>
<dbReference type="Proteomes" id="UP000230935">
    <property type="component" value="Unassembled WGS sequence"/>
</dbReference>
<evidence type="ECO:0000313" key="2">
    <source>
        <dbReference type="EMBL" id="PIS04581.1"/>
    </source>
</evidence>
<reference evidence="3" key="1">
    <citation type="submission" date="2017-09" db="EMBL/GenBank/DDBJ databases">
        <title>Depth-based differentiation of microbial function through sediment-hosted aquifers and enrichment of novel symbionts in the deep terrestrial subsurface.</title>
        <authorList>
            <person name="Probst A.J."/>
            <person name="Ladd B."/>
            <person name="Jarett J.K."/>
            <person name="Geller-Mcgrath D.E."/>
            <person name="Sieber C.M.K."/>
            <person name="Emerson J.B."/>
            <person name="Anantharaman K."/>
            <person name="Thomas B.C."/>
            <person name="Malmstrom R."/>
            <person name="Stieglmeier M."/>
            <person name="Klingl A."/>
            <person name="Woyke T."/>
            <person name="Ryan C.M."/>
            <person name="Banfield J.F."/>
        </authorList>
    </citation>
    <scope>NUCLEOTIDE SEQUENCE [LARGE SCALE GENOMIC DNA]</scope>
</reference>
<feature type="region of interest" description="Disordered" evidence="1">
    <location>
        <begin position="1"/>
        <end position="23"/>
    </location>
</feature>
<protein>
    <submittedName>
        <fullName evidence="2">Uncharacterized protein</fullName>
    </submittedName>
</protein>
<evidence type="ECO:0000256" key="1">
    <source>
        <dbReference type="SAM" id="MobiDB-lite"/>
    </source>
</evidence>
<feature type="compositionally biased region" description="Acidic residues" evidence="1">
    <location>
        <begin position="169"/>
        <end position="180"/>
    </location>
</feature>
<dbReference type="AlphaFoldDB" id="A0A2H0W255"/>
<name>A0A2H0W255_9BACT</name>
<accession>A0A2H0W255</accession>
<organism evidence="2 3">
    <name type="scientific">Candidatus Buchananbacteria bacterium CG10_big_fil_rev_8_21_14_0_10_42_9</name>
    <dbReference type="NCBI Taxonomy" id="1974526"/>
    <lineage>
        <taxon>Bacteria</taxon>
        <taxon>Candidatus Buchananiibacteriota</taxon>
    </lineage>
</organism>